<protein>
    <submittedName>
        <fullName evidence="2">Uncharacterized protein</fullName>
    </submittedName>
</protein>
<comment type="caution">
    <text evidence="2">The sequence shown here is derived from an EMBL/GenBank/DDBJ whole genome shotgun (WGS) entry which is preliminary data.</text>
</comment>
<feature type="region of interest" description="Disordered" evidence="1">
    <location>
        <begin position="1"/>
        <end position="32"/>
    </location>
</feature>
<evidence type="ECO:0000313" key="3">
    <source>
        <dbReference type="Proteomes" id="UP000736787"/>
    </source>
</evidence>
<evidence type="ECO:0000313" key="2">
    <source>
        <dbReference type="EMBL" id="KAG2924046.1"/>
    </source>
</evidence>
<dbReference type="EMBL" id="RCMK01000521">
    <property type="protein sequence ID" value="KAG2924046.1"/>
    <property type="molecule type" value="Genomic_DNA"/>
</dbReference>
<organism evidence="2 3">
    <name type="scientific">Phytophthora cactorum</name>
    <dbReference type="NCBI Taxonomy" id="29920"/>
    <lineage>
        <taxon>Eukaryota</taxon>
        <taxon>Sar</taxon>
        <taxon>Stramenopiles</taxon>
        <taxon>Oomycota</taxon>
        <taxon>Peronosporomycetes</taxon>
        <taxon>Peronosporales</taxon>
        <taxon>Peronosporaceae</taxon>
        <taxon>Phytophthora</taxon>
    </lineage>
</organism>
<proteinExistence type="predicted"/>
<evidence type="ECO:0000256" key="1">
    <source>
        <dbReference type="SAM" id="MobiDB-lite"/>
    </source>
</evidence>
<reference evidence="2" key="1">
    <citation type="submission" date="2018-10" db="EMBL/GenBank/DDBJ databases">
        <title>Effector identification in a new, highly contiguous assembly of the strawberry crown rot pathogen Phytophthora cactorum.</title>
        <authorList>
            <person name="Armitage A.D."/>
            <person name="Nellist C.F."/>
            <person name="Bates H."/>
            <person name="Vickerstaff R.J."/>
            <person name="Harrison R.J."/>
        </authorList>
    </citation>
    <scope>NUCLEOTIDE SEQUENCE</scope>
    <source>
        <strain evidence="2">4040</strain>
    </source>
</reference>
<dbReference type="Proteomes" id="UP000736787">
    <property type="component" value="Unassembled WGS sequence"/>
</dbReference>
<accession>A0A8T1CP53</accession>
<name>A0A8T1CP53_9STRA</name>
<feature type="compositionally biased region" description="Polar residues" evidence="1">
    <location>
        <begin position="16"/>
        <end position="32"/>
    </location>
</feature>
<dbReference type="AlphaFoldDB" id="A0A8T1CP53"/>
<sequence length="32" mass="3508">MAHPSTKDTKKKRKQTSAYASSMATSKTFSTT</sequence>
<gene>
    <name evidence="2" type="ORF">PC117_g15521</name>
</gene>